<reference evidence="2" key="2">
    <citation type="submission" date="2020-09" db="EMBL/GenBank/DDBJ databases">
        <authorList>
            <person name="Sun Q."/>
            <person name="Kim S."/>
        </authorList>
    </citation>
    <scope>NUCLEOTIDE SEQUENCE</scope>
    <source>
        <strain evidence="2">KCTC 22169</strain>
    </source>
</reference>
<dbReference type="SMART" id="SM00871">
    <property type="entry name" value="AraC_E_bind"/>
    <property type="match status" value="1"/>
</dbReference>
<dbReference type="Pfam" id="PF14526">
    <property type="entry name" value="Cass2"/>
    <property type="match status" value="1"/>
</dbReference>
<evidence type="ECO:0000313" key="3">
    <source>
        <dbReference type="Proteomes" id="UP000626148"/>
    </source>
</evidence>
<protein>
    <recommendedName>
        <fullName evidence="1">AraC effector-binding domain-containing protein</fullName>
    </recommendedName>
</protein>
<dbReference type="EMBL" id="BMXR01000001">
    <property type="protein sequence ID" value="GGX40023.1"/>
    <property type="molecule type" value="Genomic_DNA"/>
</dbReference>
<dbReference type="InterPro" id="IPR053182">
    <property type="entry name" value="YobU-like_regulator"/>
</dbReference>
<dbReference type="RefSeq" id="WP_189606743.1">
    <property type="nucleotide sequence ID" value="NZ_BMXR01000001.1"/>
</dbReference>
<proteinExistence type="predicted"/>
<dbReference type="PANTHER" id="PTHR36444:SF2">
    <property type="entry name" value="TRANSCRIPTIONAL REGULATOR PROTEIN YOBU-RELATED"/>
    <property type="match status" value="1"/>
</dbReference>
<keyword evidence="3" id="KW-1185">Reference proteome</keyword>
<dbReference type="PANTHER" id="PTHR36444">
    <property type="entry name" value="TRANSCRIPTIONAL REGULATOR PROTEIN YOBU-RELATED"/>
    <property type="match status" value="1"/>
</dbReference>
<sequence length="155" mass="17828">MEIVELERLQLVGLPVRAEWRELWTEMPKAWKKLFEQVAQINHRHSDRFVDTSLEVENGVYLQLVGSEVLEVDRVPEGMMAVDVPAQRYIYHRHDGPTAGIANSFGQIYDWAKANGYNAAEFKLDIGYSANGNETSHELYVAIQPARGWQRINDR</sequence>
<comment type="caution">
    <text evidence="2">The sequence shown here is derived from an EMBL/GenBank/DDBJ whole genome shotgun (WGS) entry which is preliminary data.</text>
</comment>
<dbReference type="InterPro" id="IPR029441">
    <property type="entry name" value="Cass2"/>
</dbReference>
<feature type="domain" description="AraC effector-binding" evidence="1">
    <location>
        <begin position="1"/>
        <end position="144"/>
    </location>
</feature>
<gene>
    <name evidence="2" type="ORF">GCM10007392_03260</name>
</gene>
<evidence type="ECO:0000259" key="1">
    <source>
        <dbReference type="SMART" id="SM00871"/>
    </source>
</evidence>
<dbReference type="AlphaFoldDB" id="A0A918K1K3"/>
<evidence type="ECO:0000313" key="2">
    <source>
        <dbReference type="EMBL" id="GGX40023.1"/>
    </source>
</evidence>
<accession>A0A918K1K3</accession>
<organism evidence="2 3">
    <name type="scientific">Saccharospirillum salsuginis</name>
    <dbReference type="NCBI Taxonomy" id="418750"/>
    <lineage>
        <taxon>Bacteria</taxon>
        <taxon>Pseudomonadati</taxon>
        <taxon>Pseudomonadota</taxon>
        <taxon>Gammaproteobacteria</taxon>
        <taxon>Oceanospirillales</taxon>
        <taxon>Saccharospirillaceae</taxon>
        <taxon>Saccharospirillum</taxon>
    </lineage>
</organism>
<dbReference type="InterPro" id="IPR010499">
    <property type="entry name" value="AraC_E-bd"/>
</dbReference>
<reference evidence="2" key="1">
    <citation type="journal article" date="2014" name="Int. J. Syst. Evol. Microbiol.">
        <title>Complete genome sequence of Corynebacterium casei LMG S-19264T (=DSM 44701T), isolated from a smear-ripened cheese.</title>
        <authorList>
            <consortium name="US DOE Joint Genome Institute (JGI-PGF)"/>
            <person name="Walter F."/>
            <person name="Albersmeier A."/>
            <person name="Kalinowski J."/>
            <person name="Ruckert C."/>
        </authorList>
    </citation>
    <scope>NUCLEOTIDE SEQUENCE</scope>
    <source>
        <strain evidence="2">KCTC 22169</strain>
    </source>
</reference>
<name>A0A918K1K3_9GAMM</name>
<dbReference type="InterPro" id="IPR011256">
    <property type="entry name" value="Reg_factor_effector_dom_sf"/>
</dbReference>
<dbReference type="Gene3D" id="3.20.80.10">
    <property type="entry name" value="Regulatory factor, effector binding domain"/>
    <property type="match status" value="1"/>
</dbReference>
<dbReference type="Proteomes" id="UP000626148">
    <property type="component" value="Unassembled WGS sequence"/>
</dbReference>
<dbReference type="SUPFAM" id="SSF55136">
    <property type="entry name" value="Probable bacterial effector-binding domain"/>
    <property type="match status" value="1"/>
</dbReference>